<evidence type="ECO:0000313" key="1">
    <source>
        <dbReference type="EMBL" id="RNA41768.1"/>
    </source>
</evidence>
<sequence>MIPTPILYTKRPSISYIYINSFKSTFSVECRYVRAGLSHFVPLVVRLVEEYRDGFESRYMQLHNSTSLCNCYLSFRSSYLLILEAKNNQ</sequence>
<evidence type="ECO:0000313" key="2">
    <source>
        <dbReference type="Proteomes" id="UP000276133"/>
    </source>
</evidence>
<reference evidence="1 2" key="1">
    <citation type="journal article" date="2018" name="Sci. Rep.">
        <title>Genomic signatures of local adaptation to the degree of environmental predictability in rotifers.</title>
        <authorList>
            <person name="Franch-Gras L."/>
            <person name="Hahn C."/>
            <person name="Garcia-Roger E.M."/>
            <person name="Carmona M.J."/>
            <person name="Serra M."/>
            <person name="Gomez A."/>
        </authorList>
    </citation>
    <scope>NUCLEOTIDE SEQUENCE [LARGE SCALE GENOMIC DNA]</scope>
    <source>
        <strain evidence="1">HYR1</strain>
    </source>
</reference>
<dbReference type="Proteomes" id="UP000276133">
    <property type="component" value="Unassembled WGS sequence"/>
</dbReference>
<accession>A0A3M7T1Q8</accession>
<protein>
    <submittedName>
        <fullName evidence="1">Uncharacterized protein</fullName>
    </submittedName>
</protein>
<comment type="caution">
    <text evidence="1">The sequence shown here is derived from an EMBL/GenBank/DDBJ whole genome shotgun (WGS) entry which is preliminary data.</text>
</comment>
<gene>
    <name evidence="1" type="ORF">BpHYR1_053263</name>
</gene>
<name>A0A3M7T1Q8_BRAPC</name>
<dbReference type="EMBL" id="REGN01000461">
    <property type="protein sequence ID" value="RNA41768.1"/>
    <property type="molecule type" value="Genomic_DNA"/>
</dbReference>
<organism evidence="1 2">
    <name type="scientific">Brachionus plicatilis</name>
    <name type="common">Marine rotifer</name>
    <name type="synonym">Brachionus muelleri</name>
    <dbReference type="NCBI Taxonomy" id="10195"/>
    <lineage>
        <taxon>Eukaryota</taxon>
        <taxon>Metazoa</taxon>
        <taxon>Spiralia</taxon>
        <taxon>Gnathifera</taxon>
        <taxon>Rotifera</taxon>
        <taxon>Eurotatoria</taxon>
        <taxon>Monogononta</taxon>
        <taxon>Pseudotrocha</taxon>
        <taxon>Ploima</taxon>
        <taxon>Brachionidae</taxon>
        <taxon>Brachionus</taxon>
    </lineage>
</organism>
<proteinExistence type="predicted"/>
<keyword evidence="2" id="KW-1185">Reference proteome</keyword>
<dbReference type="AlphaFoldDB" id="A0A3M7T1Q8"/>